<dbReference type="EMBL" id="GCKF01026183">
    <property type="protein sequence ID" value="JAG98358.1"/>
    <property type="molecule type" value="Transcribed_RNA"/>
</dbReference>
<dbReference type="Gene3D" id="1.10.238.10">
    <property type="entry name" value="EF-hand"/>
    <property type="match status" value="2"/>
</dbReference>
<dbReference type="InterPro" id="IPR018247">
    <property type="entry name" value="EF_Hand_1_Ca_BS"/>
</dbReference>
<dbReference type="GO" id="GO:0005509">
    <property type="term" value="F:calcium ion binding"/>
    <property type="evidence" value="ECO:0007669"/>
    <property type="project" value="InterPro"/>
</dbReference>
<dbReference type="PANTHER" id="PTHR23048:SF0">
    <property type="entry name" value="CALMODULIN LIKE 3"/>
    <property type="match status" value="1"/>
</dbReference>
<sequence>MASTAGAKAEVTIDRIEYSVKIGTSSLQEQKPRPARRTRPKFRALLLVKELAELFNSFDLNKDRKISLAEVKETLRRLGDNPSEEEIEEIVGDADWNSDNCIDLQEFLRINSKDMSVYNTLEELRNAFQTLDTNKDGFITAEEVHRVLTNLRDPASLEDCRLFVEALDKDGDRKVSLQEFQLLLKSASNIAALSANANASA</sequence>
<dbReference type="CDD" id="cd00051">
    <property type="entry name" value="EFh"/>
    <property type="match status" value="2"/>
</dbReference>
<protein>
    <recommendedName>
        <fullName evidence="3">EF-hand domain-containing protein</fullName>
    </recommendedName>
</protein>
<evidence type="ECO:0000313" key="4">
    <source>
        <dbReference type="EMBL" id="JAG98358.1"/>
    </source>
</evidence>
<dbReference type="PROSITE" id="PS50222">
    <property type="entry name" value="EF_HAND_2"/>
    <property type="match status" value="3"/>
</dbReference>
<dbReference type="SMART" id="SM00054">
    <property type="entry name" value="EFh"/>
    <property type="match status" value="4"/>
</dbReference>
<dbReference type="PROSITE" id="PS00018">
    <property type="entry name" value="EF_HAND_1"/>
    <property type="match status" value="3"/>
</dbReference>
<keyword evidence="2" id="KW-0106">Calcium</keyword>
<dbReference type="SUPFAM" id="SSF47473">
    <property type="entry name" value="EF-hand"/>
    <property type="match status" value="1"/>
</dbReference>
<dbReference type="InterPro" id="IPR002048">
    <property type="entry name" value="EF_hand_dom"/>
</dbReference>
<accession>A0A0D6R7R6</accession>
<feature type="domain" description="EF-hand" evidence="3">
    <location>
        <begin position="46"/>
        <end position="81"/>
    </location>
</feature>
<dbReference type="Pfam" id="PF13499">
    <property type="entry name" value="EF-hand_7"/>
    <property type="match status" value="2"/>
</dbReference>
<proteinExistence type="predicted"/>
<dbReference type="InterPro" id="IPR050230">
    <property type="entry name" value="CALM/Myosin/TropC-like"/>
</dbReference>
<dbReference type="InterPro" id="IPR011992">
    <property type="entry name" value="EF-hand-dom_pair"/>
</dbReference>
<evidence type="ECO:0000256" key="1">
    <source>
        <dbReference type="ARBA" id="ARBA00022737"/>
    </source>
</evidence>
<evidence type="ECO:0000256" key="2">
    <source>
        <dbReference type="ARBA" id="ARBA00022837"/>
    </source>
</evidence>
<feature type="domain" description="EF-hand" evidence="3">
    <location>
        <begin position="119"/>
        <end position="154"/>
    </location>
</feature>
<keyword evidence="1" id="KW-0677">Repeat</keyword>
<reference evidence="4" key="1">
    <citation type="submission" date="2015-03" db="EMBL/GenBank/DDBJ databases">
        <title>A transcriptome of Araucaria cunninghamii, an australian fine timber species.</title>
        <authorList>
            <person name="Jing Yi C.J.Y."/>
            <person name="Yin San L.Y.S."/>
            <person name="Abdul Karim S.S."/>
            <person name="Wan Azmi N.N."/>
            <person name="Hercus R.R."/>
            <person name="Croft L.L."/>
        </authorList>
    </citation>
    <scope>NUCLEOTIDE SEQUENCE</scope>
    <source>
        <strain evidence="4">MI0301</strain>
        <tissue evidence="4">Leaf</tissue>
    </source>
</reference>
<dbReference type="AlphaFoldDB" id="A0A0D6R7R6"/>
<feature type="domain" description="EF-hand" evidence="3">
    <location>
        <begin position="155"/>
        <end position="190"/>
    </location>
</feature>
<name>A0A0D6R7R6_ARACU</name>
<dbReference type="PANTHER" id="PTHR23048">
    <property type="entry name" value="MYOSIN LIGHT CHAIN 1, 3"/>
    <property type="match status" value="1"/>
</dbReference>
<evidence type="ECO:0000259" key="3">
    <source>
        <dbReference type="PROSITE" id="PS50222"/>
    </source>
</evidence>
<dbReference type="FunFam" id="1.10.238.10:FF:000001">
    <property type="entry name" value="Calmodulin 1"/>
    <property type="match status" value="1"/>
</dbReference>
<dbReference type="GO" id="GO:0016460">
    <property type="term" value="C:myosin II complex"/>
    <property type="evidence" value="ECO:0007669"/>
    <property type="project" value="TreeGrafter"/>
</dbReference>
<organism evidence="4">
    <name type="scientific">Araucaria cunninghamii</name>
    <name type="common">Hoop pine</name>
    <name type="synonym">Moreton Bay pine</name>
    <dbReference type="NCBI Taxonomy" id="56994"/>
    <lineage>
        <taxon>Eukaryota</taxon>
        <taxon>Viridiplantae</taxon>
        <taxon>Streptophyta</taxon>
        <taxon>Embryophyta</taxon>
        <taxon>Tracheophyta</taxon>
        <taxon>Spermatophyta</taxon>
        <taxon>Pinopsida</taxon>
        <taxon>Pinidae</taxon>
        <taxon>Conifers II</taxon>
        <taxon>Araucariales</taxon>
        <taxon>Araucariaceae</taxon>
        <taxon>Araucaria</taxon>
    </lineage>
</organism>